<proteinExistence type="predicted"/>
<feature type="transmembrane region" description="Helical" evidence="10">
    <location>
        <begin position="853"/>
        <end position="873"/>
    </location>
</feature>
<evidence type="ECO:0000256" key="3">
    <source>
        <dbReference type="ARBA" id="ARBA00022449"/>
    </source>
</evidence>
<accession>A0ABS7F6G9</accession>
<dbReference type="InterPro" id="IPR046806">
    <property type="entry name" value="MrpA_C/MbhE"/>
</dbReference>
<feature type="transmembrane region" description="Helical" evidence="10">
    <location>
        <begin position="36"/>
        <end position="60"/>
    </location>
</feature>
<evidence type="ECO:0000256" key="7">
    <source>
        <dbReference type="ARBA" id="ARBA00023065"/>
    </source>
</evidence>
<dbReference type="InterPro" id="IPR001516">
    <property type="entry name" value="Proton_antipo_N"/>
</dbReference>
<evidence type="ECO:0000259" key="12">
    <source>
        <dbReference type="Pfam" id="PF00662"/>
    </source>
</evidence>
<keyword evidence="7" id="KW-0406">Ion transport</keyword>
<evidence type="ECO:0000259" key="13">
    <source>
        <dbReference type="Pfam" id="PF04039"/>
    </source>
</evidence>
<dbReference type="PANTHER" id="PTHR43373">
    <property type="entry name" value="NA(+)/H(+) ANTIPORTER SUBUNIT"/>
    <property type="match status" value="1"/>
</dbReference>
<dbReference type="Pfam" id="PF04039">
    <property type="entry name" value="MnhB"/>
    <property type="match status" value="1"/>
</dbReference>
<dbReference type="Proteomes" id="UP001519924">
    <property type="component" value="Unassembled WGS sequence"/>
</dbReference>
<organism evidence="16 17">
    <name type="scientific">Caldovatus aquaticus</name>
    <dbReference type="NCBI Taxonomy" id="2865671"/>
    <lineage>
        <taxon>Bacteria</taxon>
        <taxon>Pseudomonadati</taxon>
        <taxon>Pseudomonadota</taxon>
        <taxon>Alphaproteobacteria</taxon>
        <taxon>Acetobacterales</taxon>
        <taxon>Roseomonadaceae</taxon>
        <taxon>Caldovatus</taxon>
    </lineage>
</organism>
<dbReference type="InterPro" id="IPR025383">
    <property type="entry name" value="MrpA_C/MbhD"/>
</dbReference>
<feature type="transmembrane region" description="Helical" evidence="10">
    <location>
        <begin position="273"/>
        <end position="294"/>
    </location>
</feature>
<feature type="transmembrane region" description="Helical" evidence="10">
    <location>
        <begin position="164"/>
        <end position="188"/>
    </location>
</feature>
<evidence type="ECO:0000256" key="5">
    <source>
        <dbReference type="ARBA" id="ARBA00022692"/>
    </source>
</evidence>
<protein>
    <submittedName>
        <fullName evidence="16">Monovalent cation/H+ antiporter subunit A</fullName>
    </submittedName>
</protein>
<keyword evidence="5 9" id="KW-0812">Transmembrane</keyword>
<keyword evidence="17" id="KW-1185">Reference proteome</keyword>
<dbReference type="NCBIfam" id="NF009288">
    <property type="entry name" value="PRK12648.1"/>
    <property type="match status" value="1"/>
</dbReference>
<feature type="transmembrane region" description="Helical" evidence="10">
    <location>
        <begin position="454"/>
        <end position="473"/>
    </location>
</feature>
<keyword evidence="3" id="KW-0050">Antiport</keyword>
<evidence type="ECO:0000256" key="6">
    <source>
        <dbReference type="ARBA" id="ARBA00022989"/>
    </source>
</evidence>
<dbReference type="InterPro" id="IPR001750">
    <property type="entry name" value="ND/Mrp_TM"/>
</dbReference>
<evidence type="ECO:0000256" key="2">
    <source>
        <dbReference type="ARBA" id="ARBA00022448"/>
    </source>
</evidence>
<feature type="transmembrane region" description="Helical" evidence="10">
    <location>
        <begin position="208"/>
        <end position="233"/>
    </location>
</feature>
<sequence>MTLAGLPLSILALLLGAALVPLLARSGRGVAAWSSAAVLGIAALAVAPLAPAALAGTVTVLRWPWLPEWGLDLAFRLDGLGLLFAILILGIGQLVILYAAYYMPPEDGLGRFFGILLAFAGGMLGVVLSENLLLMVIFWEITSLASFLLIAYRHDASEARIAARMALAVTGGGGLALLAGVLLLGRIAGSLELSAVLAAGEAVRAHPLYPVALALVLLGAFTKSAQFPFHFWLPNAMAAPTPVSAYLHSATMVKAGVFLLARLYPVLSGTELWFALVSGTGAVTLAYGAYVALLKHDLKGLLAYSTISHLGLITLLIGLESPLSTVAAVFHIINHAIFKASLFMAAGIIDHECGTRDMRRINGMFRYMPQTAVLGMVAAAAMAGVPLLNGFLSKEMFFAETLQEPPVAGYAYALPAFATFAGVLSVAYSLRFIHDVFFHGEPVGLPRTPHEPPLWMRVPVGILSLLCLVVGLLPQSSVGALLRTASAAALGGPPPPYELAPWHGFNLPLAMSAVALAGGALWYRFRGVLFDLHERFAPLVGGPAAFERVYNAAAAAARLLMAAMDTGRLRRYVALLLLAALGLGLHAVAGAGLAPPHGAVIPADPVAIGALVALAVGAFGCAGLHRRRPLAVVFASVVGLIVSLTFLRFSAPDLALTQLSVEVVTIVLLLLALRFLPEEARATDAPRRRRLGDAAIAGAGGLGAAALAYALLTRPFETVSGFFVEQSVPGGGGTNVVNVILVDFRGFDTLGEIWVLALAALGAHALLEGLRLRPHALRAASEADRHPVMLAMLMRPLLPLALTVAFHILLRGHNLPGGGFIAGLITGIVLILQYLAVGLDITSARLRVDHLRLFALGLALAAGTGMASMAFGAPFLTSAHGYVPIPLVGRTHLASALAFDLGVYLVVVATVLLVLSELGRLSQRELRPAACGGQG</sequence>
<feature type="transmembrane region" description="Helical" evidence="10">
    <location>
        <begin position="572"/>
        <end position="594"/>
    </location>
</feature>
<comment type="subcellular location">
    <subcellularLocation>
        <location evidence="1">Cell membrane</location>
        <topology evidence="1">Multi-pass membrane protein</topology>
    </subcellularLocation>
    <subcellularLocation>
        <location evidence="9">Membrane</location>
        <topology evidence="9">Multi-pass membrane protein</topology>
    </subcellularLocation>
</comment>
<evidence type="ECO:0000256" key="4">
    <source>
        <dbReference type="ARBA" id="ARBA00022475"/>
    </source>
</evidence>
<dbReference type="Pfam" id="PF20501">
    <property type="entry name" value="MbhE"/>
    <property type="match status" value="1"/>
</dbReference>
<dbReference type="EMBL" id="JAHZUY010000073">
    <property type="protein sequence ID" value="MBW8271154.1"/>
    <property type="molecule type" value="Genomic_DNA"/>
</dbReference>
<dbReference type="InterPro" id="IPR007182">
    <property type="entry name" value="MnhB"/>
</dbReference>
<dbReference type="PRINTS" id="PR01434">
    <property type="entry name" value="NADHDHGNASE5"/>
</dbReference>
<gene>
    <name evidence="16" type="ORF">K1J50_16870</name>
</gene>
<feature type="transmembrane region" description="Helical" evidence="10">
    <location>
        <begin position="749"/>
        <end position="767"/>
    </location>
</feature>
<keyword evidence="8 10" id="KW-0472">Membrane</keyword>
<feature type="transmembrane region" description="Helical" evidence="10">
    <location>
        <begin position="505"/>
        <end position="525"/>
    </location>
</feature>
<dbReference type="Pfam" id="PF00361">
    <property type="entry name" value="Proton_antipo_M"/>
    <property type="match status" value="1"/>
</dbReference>
<dbReference type="Pfam" id="PF13244">
    <property type="entry name" value="MbhD"/>
    <property type="match status" value="1"/>
</dbReference>
<keyword evidence="6 10" id="KW-1133">Transmembrane helix</keyword>
<evidence type="ECO:0000259" key="14">
    <source>
        <dbReference type="Pfam" id="PF13244"/>
    </source>
</evidence>
<evidence type="ECO:0000259" key="15">
    <source>
        <dbReference type="Pfam" id="PF20501"/>
    </source>
</evidence>
<feature type="domain" description="NADH:quinone oxidoreductase/Mrp antiporter transmembrane" evidence="11">
    <location>
        <begin position="129"/>
        <end position="403"/>
    </location>
</feature>
<feature type="transmembrane region" description="Helical" evidence="10">
    <location>
        <begin position="606"/>
        <end position="624"/>
    </location>
</feature>
<evidence type="ECO:0000313" key="16">
    <source>
        <dbReference type="EMBL" id="MBW8271154.1"/>
    </source>
</evidence>
<dbReference type="InterPro" id="IPR050616">
    <property type="entry name" value="CPA3_Na-H_Antiporter_A"/>
</dbReference>
<evidence type="ECO:0000256" key="9">
    <source>
        <dbReference type="RuleBase" id="RU000320"/>
    </source>
</evidence>
<comment type="caution">
    <text evidence="16">The sequence shown here is derived from an EMBL/GenBank/DDBJ whole genome shotgun (WGS) entry which is preliminary data.</text>
</comment>
<dbReference type="RefSeq" id="WP_220118931.1">
    <property type="nucleotide sequence ID" value="NZ_JAHZUY010000073.1"/>
</dbReference>
<keyword evidence="2" id="KW-0813">Transport</keyword>
<feature type="transmembrane region" description="Helical" evidence="10">
    <location>
        <begin position="655"/>
        <end position="673"/>
    </location>
</feature>
<dbReference type="PANTHER" id="PTHR43373:SF1">
    <property type="entry name" value="NA(+)_H(+) ANTIPORTER SUBUNIT A"/>
    <property type="match status" value="1"/>
</dbReference>
<feature type="transmembrane region" description="Helical" evidence="10">
    <location>
        <begin position="6"/>
        <end position="24"/>
    </location>
</feature>
<feature type="transmembrane region" description="Helical" evidence="10">
    <location>
        <begin position="412"/>
        <end position="433"/>
    </location>
</feature>
<feature type="transmembrane region" description="Helical" evidence="10">
    <location>
        <begin position="631"/>
        <end position="649"/>
    </location>
</feature>
<dbReference type="Pfam" id="PF00662">
    <property type="entry name" value="Proton_antipo_N"/>
    <property type="match status" value="1"/>
</dbReference>
<feature type="transmembrane region" description="Helical" evidence="10">
    <location>
        <begin position="301"/>
        <end position="319"/>
    </location>
</feature>
<feature type="domain" description="MrpA C-terminal/MbhE" evidence="15">
    <location>
        <begin position="689"/>
        <end position="775"/>
    </location>
</feature>
<reference evidence="16 17" key="1">
    <citation type="submission" date="2021-08" db="EMBL/GenBank/DDBJ databases">
        <title>Caldovatus sediminis gen. nov., sp. nov., a moderately thermophilic bacterium isolated from a hot spring.</title>
        <authorList>
            <person name="Hu C.-J."/>
            <person name="Li W.-J."/>
            <person name="Xian W.-D."/>
        </authorList>
    </citation>
    <scope>NUCLEOTIDE SEQUENCE [LARGE SCALE GENOMIC DNA]</scope>
    <source>
        <strain evidence="16 17">SYSU G05006</strain>
    </source>
</reference>
<feature type="transmembrane region" description="Helical" evidence="10">
    <location>
        <begin position="893"/>
        <end position="915"/>
    </location>
</feature>
<evidence type="ECO:0000259" key="11">
    <source>
        <dbReference type="Pfam" id="PF00361"/>
    </source>
</evidence>
<feature type="domain" description="NADH-Ubiquinone oxidoreductase (complex I) chain 5 N-terminal" evidence="12">
    <location>
        <begin position="70"/>
        <end position="113"/>
    </location>
</feature>
<feature type="domain" description="Na+/H+ antiporter MnhB subunit-related protein" evidence="13">
    <location>
        <begin position="789"/>
        <end position="912"/>
    </location>
</feature>
<evidence type="ECO:0000313" key="17">
    <source>
        <dbReference type="Proteomes" id="UP001519924"/>
    </source>
</evidence>
<feature type="transmembrane region" description="Helical" evidence="10">
    <location>
        <begin position="108"/>
        <end position="126"/>
    </location>
</feature>
<feature type="transmembrane region" description="Helical" evidence="10">
    <location>
        <begin position="820"/>
        <end position="841"/>
    </location>
</feature>
<feature type="transmembrane region" description="Helical" evidence="10">
    <location>
        <begin position="325"/>
        <end position="349"/>
    </location>
</feature>
<evidence type="ECO:0000256" key="1">
    <source>
        <dbReference type="ARBA" id="ARBA00004651"/>
    </source>
</evidence>
<feature type="transmembrane region" description="Helical" evidence="10">
    <location>
        <begin position="132"/>
        <end position="152"/>
    </location>
</feature>
<feature type="transmembrane region" description="Helical" evidence="10">
    <location>
        <begin position="694"/>
        <end position="712"/>
    </location>
</feature>
<feature type="transmembrane region" description="Helical" evidence="10">
    <location>
        <begin position="80"/>
        <end position="101"/>
    </location>
</feature>
<evidence type="ECO:0000256" key="8">
    <source>
        <dbReference type="ARBA" id="ARBA00023136"/>
    </source>
</evidence>
<feature type="transmembrane region" description="Helical" evidence="10">
    <location>
        <begin position="370"/>
        <end position="392"/>
    </location>
</feature>
<keyword evidence="4" id="KW-1003">Cell membrane</keyword>
<feature type="transmembrane region" description="Helical" evidence="10">
    <location>
        <begin position="788"/>
        <end position="808"/>
    </location>
</feature>
<name>A0ABS7F6G9_9PROT</name>
<evidence type="ECO:0000256" key="10">
    <source>
        <dbReference type="SAM" id="Phobius"/>
    </source>
</evidence>
<feature type="domain" description="MrpA C-terminal/MbhD" evidence="14">
    <location>
        <begin position="614"/>
        <end position="678"/>
    </location>
</feature>